<dbReference type="CDD" id="cd01949">
    <property type="entry name" value="GGDEF"/>
    <property type="match status" value="1"/>
</dbReference>
<dbReference type="InterPro" id="IPR008984">
    <property type="entry name" value="SMAD_FHA_dom_sf"/>
</dbReference>
<gene>
    <name evidence="6" type="ORF">GCM10022229_25210</name>
</gene>
<organism evidence="6 7">
    <name type="scientific">Luteimonas lutimaris</name>
    <dbReference type="NCBI Taxonomy" id="698645"/>
    <lineage>
        <taxon>Bacteria</taxon>
        <taxon>Pseudomonadati</taxon>
        <taxon>Pseudomonadota</taxon>
        <taxon>Gammaproteobacteria</taxon>
        <taxon>Lysobacterales</taxon>
        <taxon>Lysobacteraceae</taxon>
        <taxon>Luteimonas</taxon>
    </lineage>
</organism>
<proteinExistence type="predicted"/>
<dbReference type="Proteomes" id="UP001501727">
    <property type="component" value="Unassembled WGS sequence"/>
</dbReference>
<dbReference type="InterPro" id="IPR050469">
    <property type="entry name" value="Diguanylate_Cyclase"/>
</dbReference>
<dbReference type="CDD" id="cd00060">
    <property type="entry name" value="FHA"/>
    <property type="match status" value="1"/>
</dbReference>
<dbReference type="InterPro" id="IPR000160">
    <property type="entry name" value="GGDEF_dom"/>
</dbReference>
<dbReference type="InterPro" id="IPR043128">
    <property type="entry name" value="Rev_trsase/Diguanyl_cyclase"/>
</dbReference>
<dbReference type="PANTHER" id="PTHR45138">
    <property type="entry name" value="REGULATORY COMPONENTS OF SENSORY TRANSDUCTION SYSTEM"/>
    <property type="match status" value="1"/>
</dbReference>
<evidence type="ECO:0000259" key="4">
    <source>
        <dbReference type="PROSITE" id="PS50006"/>
    </source>
</evidence>
<name>A0ABP7MUN0_9GAMM</name>
<reference evidence="7" key="1">
    <citation type="journal article" date="2019" name="Int. J. Syst. Evol. Microbiol.">
        <title>The Global Catalogue of Microorganisms (GCM) 10K type strain sequencing project: providing services to taxonomists for standard genome sequencing and annotation.</title>
        <authorList>
            <consortium name="The Broad Institute Genomics Platform"/>
            <consortium name="The Broad Institute Genome Sequencing Center for Infectious Disease"/>
            <person name="Wu L."/>
            <person name="Ma J."/>
        </authorList>
    </citation>
    <scope>NUCLEOTIDE SEQUENCE [LARGE SCALE GENOMIC DNA]</scope>
    <source>
        <strain evidence="7">JCM 16916</strain>
    </source>
</reference>
<dbReference type="PROSITE" id="PS50006">
    <property type="entry name" value="FHA_DOMAIN"/>
    <property type="match status" value="1"/>
</dbReference>
<dbReference type="SUPFAM" id="SSF55073">
    <property type="entry name" value="Nucleotide cyclase"/>
    <property type="match status" value="1"/>
</dbReference>
<dbReference type="Gene3D" id="2.60.200.20">
    <property type="match status" value="1"/>
</dbReference>
<comment type="catalytic activity">
    <reaction evidence="2">
        <text>2 GTP = 3',3'-c-di-GMP + 2 diphosphate</text>
        <dbReference type="Rhea" id="RHEA:24898"/>
        <dbReference type="ChEBI" id="CHEBI:33019"/>
        <dbReference type="ChEBI" id="CHEBI:37565"/>
        <dbReference type="ChEBI" id="CHEBI:58805"/>
        <dbReference type="EC" id="2.7.7.65"/>
    </reaction>
</comment>
<accession>A0ABP7MUN0</accession>
<dbReference type="Pfam" id="PF00498">
    <property type="entry name" value="FHA"/>
    <property type="match status" value="1"/>
</dbReference>
<feature type="region of interest" description="Disordered" evidence="3">
    <location>
        <begin position="1"/>
        <end position="26"/>
    </location>
</feature>
<dbReference type="EC" id="2.7.7.65" evidence="1"/>
<evidence type="ECO:0000256" key="1">
    <source>
        <dbReference type="ARBA" id="ARBA00012528"/>
    </source>
</evidence>
<dbReference type="InterPro" id="IPR000253">
    <property type="entry name" value="FHA_dom"/>
</dbReference>
<sequence>MDTRTGPSETTQRTLPSSGPRGATPRSACVVVIHGEGLGARADIGGARVLVGRSQEADLCIAHKSVSREHCQVWRDGDEYRVRDLGATNPTRVNDEPVTEAALADGDHVTVGESILKFISHTSVEANYHEEIYQLATRDALTDLCNRRHFTEQVDREIARALRHGRPLSMCIVDVDLFKPINDRYGHISGDEVLRAIAAQVQRHARHGDLAARIGGEEFAVLLPECDATAAHAFAERLRADVAATLFAPGDESQHITVSIGIAGLAPGRNTRSRLMAAADAALYRAKADGRNRVRIAD</sequence>
<feature type="domain" description="GGDEF" evidence="5">
    <location>
        <begin position="166"/>
        <end position="298"/>
    </location>
</feature>
<evidence type="ECO:0000256" key="3">
    <source>
        <dbReference type="SAM" id="MobiDB-lite"/>
    </source>
</evidence>
<comment type="caution">
    <text evidence="6">The sequence shown here is derived from an EMBL/GenBank/DDBJ whole genome shotgun (WGS) entry which is preliminary data.</text>
</comment>
<evidence type="ECO:0000259" key="5">
    <source>
        <dbReference type="PROSITE" id="PS50887"/>
    </source>
</evidence>
<dbReference type="SMART" id="SM00240">
    <property type="entry name" value="FHA"/>
    <property type="match status" value="1"/>
</dbReference>
<dbReference type="InterPro" id="IPR029787">
    <property type="entry name" value="Nucleotide_cyclase"/>
</dbReference>
<protein>
    <recommendedName>
        <fullName evidence="1">diguanylate cyclase</fullName>
        <ecNumber evidence="1">2.7.7.65</ecNumber>
    </recommendedName>
</protein>
<evidence type="ECO:0000256" key="2">
    <source>
        <dbReference type="ARBA" id="ARBA00034247"/>
    </source>
</evidence>
<keyword evidence="7" id="KW-1185">Reference proteome</keyword>
<feature type="domain" description="FHA" evidence="4">
    <location>
        <begin position="49"/>
        <end position="98"/>
    </location>
</feature>
<dbReference type="RefSeq" id="WP_344760359.1">
    <property type="nucleotide sequence ID" value="NZ_BAAAZU010000029.1"/>
</dbReference>
<dbReference type="NCBIfam" id="TIGR00254">
    <property type="entry name" value="GGDEF"/>
    <property type="match status" value="1"/>
</dbReference>
<dbReference type="PANTHER" id="PTHR45138:SF9">
    <property type="entry name" value="DIGUANYLATE CYCLASE DGCM-RELATED"/>
    <property type="match status" value="1"/>
</dbReference>
<evidence type="ECO:0000313" key="6">
    <source>
        <dbReference type="EMBL" id="GAA3930602.1"/>
    </source>
</evidence>
<feature type="compositionally biased region" description="Polar residues" evidence="3">
    <location>
        <begin position="1"/>
        <end position="17"/>
    </location>
</feature>
<dbReference type="SMART" id="SM00267">
    <property type="entry name" value="GGDEF"/>
    <property type="match status" value="1"/>
</dbReference>
<evidence type="ECO:0000313" key="7">
    <source>
        <dbReference type="Proteomes" id="UP001501727"/>
    </source>
</evidence>
<dbReference type="Pfam" id="PF00990">
    <property type="entry name" value="GGDEF"/>
    <property type="match status" value="1"/>
</dbReference>
<dbReference type="Gene3D" id="3.30.70.270">
    <property type="match status" value="1"/>
</dbReference>
<dbReference type="SUPFAM" id="SSF49879">
    <property type="entry name" value="SMAD/FHA domain"/>
    <property type="match status" value="1"/>
</dbReference>
<dbReference type="PROSITE" id="PS50887">
    <property type="entry name" value="GGDEF"/>
    <property type="match status" value="1"/>
</dbReference>
<dbReference type="EMBL" id="BAAAZU010000029">
    <property type="protein sequence ID" value="GAA3930602.1"/>
    <property type="molecule type" value="Genomic_DNA"/>
</dbReference>